<dbReference type="EMBL" id="UARS01000007">
    <property type="protein sequence ID" value="SPW48268.1"/>
    <property type="molecule type" value="Genomic_DNA"/>
</dbReference>
<dbReference type="InterPro" id="IPR036515">
    <property type="entry name" value="Transposase_17_sf"/>
</dbReference>
<gene>
    <name evidence="1" type="primary">rayT</name>
    <name evidence="1" type="ORF">NCTC11126_03755</name>
</gene>
<evidence type="ECO:0000313" key="2">
    <source>
        <dbReference type="Proteomes" id="UP000250561"/>
    </source>
</evidence>
<organism evidence="1 2">
    <name type="scientific">Escherichia coli</name>
    <dbReference type="NCBI Taxonomy" id="562"/>
    <lineage>
        <taxon>Bacteria</taxon>
        <taxon>Pseudomonadati</taxon>
        <taxon>Pseudomonadota</taxon>
        <taxon>Gammaproteobacteria</taxon>
        <taxon>Enterobacterales</taxon>
        <taxon>Enterobacteriaceae</taxon>
        <taxon>Escherichia</taxon>
    </lineage>
</organism>
<proteinExistence type="predicted"/>
<evidence type="ECO:0000313" key="1">
    <source>
        <dbReference type="EMBL" id="SPW48268.1"/>
    </source>
</evidence>
<sequence length="89" mass="10419">MSEYRRYYIKGGTWFFTVNLRNRRSQLLTTQYQMLRHAIIKVKRDRLLKSTPGSFCQSICTVSGHYLKAMMIFPRAGGKLKSNLPMLVD</sequence>
<name>A0A2X1JKT7_ECOLX</name>
<dbReference type="GO" id="GO:0006313">
    <property type="term" value="P:DNA transposition"/>
    <property type="evidence" value="ECO:0007669"/>
    <property type="project" value="InterPro"/>
</dbReference>
<dbReference type="AlphaFoldDB" id="A0A2X1JKT7"/>
<dbReference type="GO" id="GO:0004803">
    <property type="term" value="F:transposase activity"/>
    <property type="evidence" value="ECO:0007669"/>
    <property type="project" value="InterPro"/>
</dbReference>
<reference evidence="1 2" key="1">
    <citation type="submission" date="2018-06" db="EMBL/GenBank/DDBJ databases">
        <authorList>
            <consortium name="Pathogen Informatics"/>
            <person name="Doyle S."/>
        </authorList>
    </citation>
    <scope>NUCLEOTIDE SEQUENCE [LARGE SCALE GENOMIC DNA]</scope>
    <source>
        <strain evidence="1 2">NCTC11126</strain>
    </source>
</reference>
<dbReference type="SUPFAM" id="SSF143422">
    <property type="entry name" value="Transposase IS200-like"/>
    <property type="match status" value="1"/>
</dbReference>
<dbReference type="GO" id="GO:0003677">
    <property type="term" value="F:DNA binding"/>
    <property type="evidence" value="ECO:0007669"/>
    <property type="project" value="InterPro"/>
</dbReference>
<protein>
    <submittedName>
        <fullName evidence="1">RAYT REP element-mobilizing transposase TnpA(REP)</fullName>
    </submittedName>
</protein>
<accession>A0A2X1JKT7</accession>
<dbReference type="Proteomes" id="UP000250561">
    <property type="component" value="Unassembled WGS sequence"/>
</dbReference>